<evidence type="ECO:0000313" key="3">
    <source>
        <dbReference type="WBParaSite" id="SMUV_0000225301-mRNA-1"/>
    </source>
</evidence>
<dbReference type="AlphaFoldDB" id="A0A0N5ADJ7"/>
<dbReference type="WBParaSite" id="SMUV_0000225301-mRNA-1">
    <property type="protein sequence ID" value="SMUV_0000225301-mRNA-1"/>
    <property type="gene ID" value="SMUV_0000225301"/>
</dbReference>
<name>A0A0N5ADJ7_9BILA</name>
<feature type="compositionally biased region" description="Acidic residues" evidence="1">
    <location>
        <begin position="132"/>
        <end position="141"/>
    </location>
</feature>
<reference evidence="3" key="1">
    <citation type="submission" date="2017-02" db="UniProtKB">
        <authorList>
            <consortium name="WormBaseParasite"/>
        </authorList>
    </citation>
    <scope>IDENTIFICATION</scope>
</reference>
<accession>A0A0N5ADJ7</accession>
<keyword evidence="2" id="KW-1185">Reference proteome</keyword>
<dbReference type="Proteomes" id="UP000046393">
    <property type="component" value="Unplaced"/>
</dbReference>
<feature type="compositionally biased region" description="Low complexity" evidence="1">
    <location>
        <begin position="121"/>
        <end position="131"/>
    </location>
</feature>
<evidence type="ECO:0000313" key="2">
    <source>
        <dbReference type="Proteomes" id="UP000046393"/>
    </source>
</evidence>
<protein>
    <submittedName>
        <fullName evidence="3">DUF834 domain-containing protein</fullName>
    </submittedName>
</protein>
<evidence type="ECO:0000256" key="1">
    <source>
        <dbReference type="SAM" id="MobiDB-lite"/>
    </source>
</evidence>
<proteinExistence type="predicted"/>
<feature type="region of interest" description="Disordered" evidence="1">
    <location>
        <begin position="121"/>
        <end position="141"/>
    </location>
</feature>
<sequence>MLQQLRCWCMKVKIDKSVWPIVYNAAQSTRTVCECVTGERIDEGNSYTSCIKGEGGVCALKKQFILDNVGGKDVLDVKKMGFLLEKYENCTVGKKESMDGSEWSAWLEFFSAIDDDNDNNVVGVGDSVTDNNDGDDDDIDQ</sequence>
<organism evidence="2 3">
    <name type="scientific">Syphacia muris</name>
    <dbReference type="NCBI Taxonomy" id="451379"/>
    <lineage>
        <taxon>Eukaryota</taxon>
        <taxon>Metazoa</taxon>
        <taxon>Ecdysozoa</taxon>
        <taxon>Nematoda</taxon>
        <taxon>Chromadorea</taxon>
        <taxon>Rhabditida</taxon>
        <taxon>Spirurina</taxon>
        <taxon>Oxyuridomorpha</taxon>
        <taxon>Oxyuroidea</taxon>
        <taxon>Oxyuridae</taxon>
        <taxon>Syphacia</taxon>
    </lineage>
</organism>